<accession>A0A0N5CTM6</accession>
<reference evidence="1 2" key="2">
    <citation type="submission" date="2018-11" db="EMBL/GenBank/DDBJ databases">
        <authorList>
            <consortium name="Pathogen Informatics"/>
        </authorList>
    </citation>
    <scope>NUCLEOTIDE SEQUENCE [LARGE SCALE GENOMIC DNA]</scope>
</reference>
<gene>
    <name evidence="1" type="ORF">TCLT_LOCUS3577</name>
</gene>
<dbReference type="WBParaSite" id="TCLT_0000358701-mRNA-1">
    <property type="protein sequence ID" value="TCLT_0000358701-mRNA-1"/>
    <property type="gene ID" value="TCLT_0000358701"/>
</dbReference>
<proteinExistence type="predicted"/>
<dbReference type="AlphaFoldDB" id="A0A0N5CTM6"/>
<name>A0A0N5CTM6_THECL</name>
<protein>
    <submittedName>
        <fullName evidence="3">Genome assembly, chromosome: II</fullName>
    </submittedName>
</protein>
<evidence type="ECO:0000313" key="1">
    <source>
        <dbReference type="EMBL" id="VDN00156.1"/>
    </source>
</evidence>
<dbReference type="Proteomes" id="UP000276776">
    <property type="component" value="Unassembled WGS sequence"/>
</dbReference>
<dbReference type="EMBL" id="UYYF01001838">
    <property type="protein sequence ID" value="VDN00156.1"/>
    <property type="molecule type" value="Genomic_DNA"/>
</dbReference>
<evidence type="ECO:0000313" key="2">
    <source>
        <dbReference type="Proteomes" id="UP000276776"/>
    </source>
</evidence>
<evidence type="ECO:0000313" key="3">
    <source>
        <dbReference type="WBParaSite" id="TCLT_0000358701-mRNA-1"/>
    </source>
</evidence>
<organism evidence="3">
    <name type="scientific">Thelazia callipaeda</name>
    <name type="common">Oriental eyeworm</name>
    <name type="synonym">Parasitic nematode</name>
    <dbReference type="NCBI Taxonomy" id="103827"/>
    <lineage>
        <taxon>Eukaryota</taxon>
        <taxon>Metazoa</taxon>
        <taxon>Ecdysozoa</taxon>
        <taxon>Nematoda</taxon>
        <taxon>Chromadorea</taxon>
        <taxon>Rhabditida</taxon>
        <taxon>Spirurina</taxon>
        <taxon>Spiruromorpha</taxon>
        <taxon>Thelazioidea</taxon>
        <taxon>Thelaziidae</taxon>
        <taxon>Thelazia</taxon>
    </lineage>
</organism>
<reference evidence="3" key="1">
    <citation type="submission" date="2017-02" db="UniProtKB">
        <authorList>
            <consortium name="WormBaseParasite"/>
        </authorList>
    </citation>
    <scope>IDENTIFICATION</scope>
</reference>
<sequence>MCAAPLTWFWAHGWGKQHLFVYAALPRHGFGRMAWRRNTFLYMYGMGDRYYTWFEGPPTVSDLVTVGSSDQLCVCCPLDMILGPRLGEAALTNVCCSLDMVLGPWLDEAALIVCCSLSTWFWAHGSRRNAFLYMYGMGDRHYTWFGGDPAVSNVIMRRWVVYADGVLQARLVFVFF</sequence>
<keyword evidence="2" id="KW-1185">Reference proteome</keyword>